<reference evidence="6 7" key="1">
    <citation type="submission" date="2019-10" db="EMBL/GenBank/DDBJ databases">
        <title>Nocardia macrotermitis sp. nov. and Nocardia aurantia sp. nov., isolated from the gut of fungus growing-termite Macrotermes natalensis.</title>
        <authorList>
            <person name="Benndorf R."/>
            <person name="Schwitalla J."/>
            <person name="Martin K."/>
            <person name="De Beer W."/>
            <person name="Kaster A.-K."/>
            <person name="Vollmers J."/>
            <person name="Poulsen M."/>
            <person name="Beemelmanns C."/>
        </authorList>
    </citation>
    <scope>NUCLEOTIDE SEQUENCE [LARGE SCALE GENOMIC DNA]</scope>
    <source>
        <strain evidence="6 7">RB56</strain>
    </source>
</reference>
<protein>
    <recommendedName>
        <fullName evidence="5">HTH tetR-type domain-containing protein</fullName>
    </recommendedName>
</protein>
<dbReference type="SUPFAM" id="SSF46689">
    <property type="entry name" value="Homeodomain-like"/>
    <property type="match status" value="1"/>
</dbReference>
<dbReference type="PANTHER" id="PTHR30055:SF234">
    <property type="entry name" value="HTH-TYPE TRANSCRIPTIONAL REGULATOR BETI"/>
    <property type="match status" value="1"/>
</dbReference>
<dbReference type="RefSeq" id="WP_153342389.1">
    <property type="nucleotide sequence ID" value="NZ_WEGI01000006.1"/>
</dbReference>
<dbReference type="Gene3D" id="1.10.357.10">
    <property type="entry name" value="Tetracycline Repressor, domain 2"/>
    <property type="match status" value="1"/>
</dbReference>
<comment type="caution">
    <text evidence="6">The sequence shown here is derived from an EMBL/GenBank/DDBJ whole genome shotgun (WGS) entry which is preliminary data.</text>
</comment>
<evidence type="ECO:0000313" key="6">
    <source>
        <dbReference type="EMBL" id="MQY27330.1"/>
    </source>
</evidence>
<dbReference type="EMBL" id="WEGI01000006">
    <property type="protein sequence ID" value="MQY27330.1"/>
    <property type="molecule type" value="Genomic_DNA"/>
</dbReference>
<evidence type="ECO:0000256" key="1">
    <source>
        <dbReference type="ARBA" id="ARBA00023015"/>
    </source>
</evidence>
<sequence length="201" mass="21656">MAEGRGVGSRSSQARTDIVQSAAGLMLRQGYAAVTFRAVAIDAGVTPGLVQYYFPVLDDLFIAILENGTDDLTARLDRAAASEQPLRAIWAYANDRAGAAMLLEFMALANHRKAIGPVIGRGGERLRQALVAALEPALERYRLTGPEVPAAAVVFLMSAVPRMIQLEESFGTVTGHAEMLALIEQYLDTVEPLTTEQKDPK</sequence>
<keyword evidence="7" id="KW-1185">Reference proteome</keyword>
<evidence type="ECO:0000256" key="4">
    <source>
        <dbReference type="PROSITE-ProRule" id="PRU00335"/>
    </source>
</evidence>
<evidence type="ECO:0000259" key="5">
    <source>
        <dbReference type="PROSITE" id="PS50977"/>
    </source>
</evidence>
<dbReference type="OrthoDB" id="3474596at2"/>
<name>A0A7K0DNL2_9NOCA</name>
<feature type="DNA-binding region" description="H-T-H motif" evidence="4">
    <location>
        <begin position="35"/>
        <end position="54"/>
    </location>
</feature>
<keyword evidence="2 4" id="KW-0238">DNA-binding</keyword>
<dbReference type="InterPro" id="IPR050109">
    <property type="entry name" value="HTH-type_TetR-like_transc_reg"/>
</dbReference>
<accession>A0A7K0DNL2</accession>
<feature type="domain" description="HTH tetR-type" evidence="5">
    <location>
        <begin position="12"/>
        <end position="72"/>
    </location>
</feature>
<dbReference type="GO" id="GO:0003700">
    <property type="term" value="F:DNA-binding transcription factor activity"/>
    <property type="evidence" value="ECO:0007669"/>
    <property type="project" value="TreeGrafter"/>
</dbReference>
<evidence type="ECO:0000256" key="3">
    <source>
        <dbReference type="ARBA" id="ARBA00023163"/>
    </source>
</evidence>
<organism evidence="6 7">
    <name type="scientific">Nocardia aurantia</name>
    <dbReference type="NCBI Taxonomy" id="2585199"/>
    <lineage>
        <taxon>Bacteria</taxon>
        <taxon>Bacillati</taxon>
        <taxon>Actinomycetota</taxon>
        <taxon>Actinomycetes</taxon>
        <taxon>Mycobacteriales</taxon>
        <taxon>Nocardiaceae</taxon>
        <taxon>Nocardia</taxon>
    </lineage>
</organism>
<dbReference type="Proteomes" id="UP000431401">
    <property type="component" value="Unassembled WGS sequence"/>
</dbReference>
<dbReference type="AlphaFoldDB" id="A0A7K0DNL2"/>
<dbReference type="InterPro" id="IPR009057">
    <property type="entry name" value="Homeodomain-like_sf"/>
</dbReference>
<evidence type="ECO:0000256" key="2">
    <source>
        <dbReference type="ARBA" id="ARBA00023125"/>
    </source>
</evidence>
<proteinExistence type="predicted"/>
<dbReference type="Pfam" id="PF00440">
    <property type="entry name" value="TetR_N"/>
    <property type="match status" value="1"/>
</dbReference>
<dbReference type="PANTHER" id="PTHR30055">
    <property type="entry name" value="HTH-TYPE TRANSCRIPTIONAL REGULATOR RUTR"/>
    <property type="match status" value="1"/>
</dbReference>
<evidence type="ECO:0000313" key="7">
    <source>
        <dbReference type="Proteomes" id="UP000431401"/>
    </source>
</evidence>
<gene>
    <name evidence="6" type="ORF">NRB56_29130</name>
</gene>
<dbReference type="GO" id="GO:0000976">
    <property type="term" value="F:transcription cis-regulatory region binding"/>
    <property type="evidence" value="ECO:0007669"/>
    <property type="project" value="TreeGrafter"/>
</dbReference>
<dbReference type="PROSITE" id="PS50977">
    <property type="entry name" value="HTH_TETR_2"/>
    <property type="match status" value="1"/>
</dbReference>
<keyword evidence="3" id="KW-0804">Transcription</keyword>
<keyword evidence="1" id="KW-0805">Transcription regulation</keyword>
<dbReference type="InterPro" id="IPR001647">
    <property type="entry name" value="HTH_TetR"/>
</dbReference>